<dbReference type="Pfam" id="PF07980">
    <property type="entry name" value="SusD_RagB"/>
    <property type="match status" value="1"/>
</dbReference>
<dbReference type="Pfam" id="PF14322">
    <property type="entry name" value="SusD-like_3"/>
    <property type="match status" value="1"/>
</dbReference>
<evidence type="ECO:0000256" key="4">
    <source>
        <dbReference type="ARBA" id="ARBA00023136"/>
    </source>
</evidence>
<proteinExistence type="inferred from homology"/>
<organism evidence="8 9">
    <name type="scientific">Euzebyella saccharophila</name>
    <dbReference type="NCBI Taxonomy" id="679664"/>
    <lineage>
        <taxon>Bacteria</taxon>
        <taxon>Pseudomonadati</taxon>
        <taxon>Bacteroidota</taxon>
        <taxon>Flavobacteriia</taxon>
        <taxon>Flavobacteriales</taxon>
        <taxon>Flavobacteriaceae</taxon>
        <taxon>Euzebyella</taxon>
    </lineage>
</organism>
<dbReference type="Gene3D" id="1.25.40.390">
    <property type="match status" value="1"/>
</dbReference>
<dbReference type="SUPFAM" id="SSF48452">
    <property type="entry name" value="TPR-like"/>
    <property type="match status" value="1"/>
</dbReference>
<keyword evidence="5" id="KW-0998">Cell outer membrane</keyword>
<evidence type="ECO:0000256" key="3">
    <source>
        <dbReference type="ARBA" id="ARBA00022729"/>
    </source>
</evidence>
<sequence length="554" mass="63101">MKIHKILYFFILPLVLLTACDDEEFLTEDPKTFNTVDNIFTSSAQVDQLLITLYSDYRNLKVFNWQSKGHGTDVFDSPQFRLGDSFTDYSRINPESGVFNTFYQFYYRLISRANTVIEVANREDINWPSENERAFAVAQAKFFRAYAYGSMAEVFGGVPLVTEIFEEPKFDFERATREETYQFAIADLELSLDGLPETTAQDGRVVKGAALHFLSEFYLGLGILTGSDADYQKAVDYASQVIDGGTFSLMTDRFGERMDEEGKDVWWDLFRANNVNYNDGNRECIWSIQVDFDAYIAEDGAAVLPYPRNFMPVYRAIPGVTGVAEDVGGRGVAFLAPTEYVTDLIWDPAISSNDQRNAEHNIRRTIYYNDESYPESDPGSLIGQVVPQDTIAKANENNGWIYPIFEKLTTDNFVGVDQGENRSNLFRDEYAIRLAETILLRAEAYHRLGNNQAAANDINQLRSRAQCDYLATAGDIDIDFILDERARELLTEESRWHTLLRMGGTVAVDRIREYAMHPHVATSLTFDYNLWPIPQTVIDRNSGNVLEQNPGWNR</sequence>
<accession>A0ABV8JS30</accession>
<dbReference type="InterPro" id="IPR012944">
    <property type="entry name" value="SusD_RagB_dom"/>
</dbReference>
<keyword evidence="3" id="KW-0732">Signal</keyword>
<feature type="domain" description="RagB/SusD" evidence="6">
    <location>
        <begin position="383"/>
        <end position="552"/>
    </location>
</feature>
<comment type="similarity">
    <text evidence="2">Belongs to the SusD family.</text>
</comment>
<evidence type="ECO:0000256" key="5">
    <source>
        <dbReference type="ARBA" id="ARBA00023237"/>
    </source>
</evidence>
<dbReference type="Proteomes" id="UP001595814">
    <property type="component" value="Unassembled WGS sequence"/>
</dbReference>
<keyword evidence="9" id="KW-1185">Reference proteome</keyword>
<evidence type="ECO:0000313" key="9">
    <source>
        <dbReference type="Proteomes" id="UP001595814"/>
    </source>
</evidence>
<reference evidence="9" key="1">
    <citation type="journal article" date="2019" name="Int. J. Syst. Evol. Microbiol.">
        <title>The Global Catalogue of Microorganisms (GCM) 10K type strain sequencing project: providing services to taxonomists for standard genome sequencing and annotation.</title>
        <authorList>
            <consortium name="The Broad Institute Genomics Platform"/>
            <consortium name="The Broad Institute Genome Sequencing Center for Infectious Disease"/>
            <person name="Wu L."/>
            <person name="Ma J."/>
        </authorList>
    </citation>
    <scope>NUCLEOTIDE SEQUENCE [LARGE SCALE GENOMIC DNA]</scope>
    <source>
        <strain evidence="9">CECT 7477</strain>
    </source>
</reference>
<evidence type="ECO:0000256" key="1">
    <source>
        <dbReference type="ARBA" id="ARBA00004442"/>
    </source>
</evidence>
<comment type="subcellular location">
    <subcellularLocation>
        <location evidence="1">Cell outer membrane</location>
    </subcellularLocation>
</comment>
<evidence type="ECO:0000259" key="7">
    <source>
        <dbReference type="Pfam" id="PF14322"/>
    </source>
</evidence>
<dbReference type="EMBL" id="JBHSAW010000024">
    <property type="protein sequence ID" value="MFC4097712.1"/>
    <property type="molecule type" value="Genomic_DNA"/>
</dbReference>
<evidence type="ECO:0000256" key="2">
    <source>
        <dbReference type="ARBA" id="ARBA00006275"/>
    </source>
</evidence>
<comment type="caution">
    <text evidence="8">The sequence shown here is derived from an EMBL/GenBank/DDBJ whole genome shotgun (WGS) entry which is preliminary data.</text>
</comment>
<protein>
    <submittedName>
        <fullName evidence="8">RagB/SusD family nutrient uptake outer membrane protein</fullName>
    </submittedName>
</protein>
<name>A0ABV8JS30_9FLAO</name>
<evidence type="ECO:0000313" key="8">
    <source>
        <dbReference type="EMBL" id="MFC4097712.1"/>
    </source>
</evidence>
<evidence type="ECO:0000259" key="6">
    <source>
        <dbReference type="Pfam" id="PF07980"/>
    </source>
</evidence>
<gene>
    <name evidence="8" type="ORF">ACFOUT_17635</name>
</gene>
<dbReference type="InterPro" id="IPR011990">
    <property type="entry name" value="TPR-like_helical_dom_sf"/>
</dbReference>
<keyword evidence="4" id="KW-0472">Membrane</keyword>
<dbReference type="InterPro" id="IPR033985">
    <property type="entry name" value="SusD-like_N"/>
</dbReference>
<feature type="domain" description="SusD-like N-terminal" evidence="7">
    <location>
        <begin position="25"/>
        <end position="219"/>
    </location>
</feature>
<dbReference type="RefSeq" id="WP_192463182.1">
    <property type="nucleotide sequence ID" value="NZ_JACYFJ010000006.1"/>
</dbReference>
<dbReference type="PROSITE" id="PS51257">
    <property type="entry name" value="PROKAR_LIPOPROTEIN"/>
    <property type="match status" value="1"/>
</dbReference>